<dbReference type="STRING" id="687842.ASU31_10375"/>
<dbReference type="InterPro" id="IPR014710">
    <property type="entry name" value="RmlC-like_jellyroll"/>
</dbReference>
<dbReference type="AlphaFoldDB" id="A0A0T5VQT9"/>
<name>A0A0T5VQT9_9SPHI</name>
<evidence type="ECO:0000313" key="1">
    <source>
        <dbReference type="EMBL" id="KRT15908.1"/>
    </source>
</evidence>
<proteinExistence type="predicted"/>
<sequence>MDQRLQPNPIKPVSDESFDTIIGVMDSFTNLSRAFKAKLRPMLFEITYKKGYMILNPGAKQSLLWFNLDGLLREVSIDRNTYQSQTTWYWFKTNFVYAMPGFFDQEPSQVSIEVIKDTRAILFSYDSWRILKNSFEEADRMIEMIRSSYETARKTHLKEIIELDTITRYLRHESKINLLFPNIKLKYIAEYMGMSTDTLGKLRRKFIRRKQLAK</sequence>
<accession>A0A0T5VQT9</accession>
<comment type="caution">
    <text evidence="1">The sequence shown here is derived from an EMBL/GenBank/DDBJ whole genome shotgun (WGS) entry which is preliminary data.</text>
</comment>
<dbReference type="EMBL" id="LMZQ01000006">
    <property type="protein sequence ID" value="KRT15908.1"/>
    <property type="molecule type" value="Genomic_DNA"/>
</dbReference>
<keyword evidence="2" id="KW-1185">Reference proteome</keyword>
<dbReference type="InterPro" id="IPR018490">
    <property type="entry name" value="cNMP-bd_dom_sf"/>
</dbReference>
<dbReference type="Gene3D" id="2.60.120.10">
    <property type="entry name" value="Jelly Rolls"/>
    <property type="match status" value="1"/>
</dbReference>
<dbReference type="SUPFAM" id="SSF51206">
    <property type="entry name" value="cAMP-binding domain-like"/>
    <property type="match status" value="1"/>
</dbReference>
<protein>
    <recommendedName>
        <fullName evidence="3">Cyclic nucleotide-binding domain-containing protein</fullName>
    </recommendedName>
</protein>
<gene>
    <name evidence="1" type="ORF">ASU31_10375</name>
</gene>
<reference evidence="1 2" key="1">
    <citation type="submission" date="2015-11" db="EMBL/GenBank/DDBJ databases">
        <title>Sequence of Pedobacter ginsenosidimutans.</title>
        <authorList>
            <person name="Carson E."/>
            <person name="Keyser V."/>
            <person name="Newman J."/>
            <person name="Miller J."/>
        </authorList>
    </citation>
    <scope>NUCLEOTIDE SEQUENCE [LARGE SCALE GENOMIC DNA]</scope>
    <source>
        <strain evidence="1 2">KACC 14530</strain>
    </source>
</reference>
<evidence type="ECO:0000313" key="2">
    <source>
        <dbReference type="Proteomes" id="UP000051950"/>
    </source>
</evidence>
<dbReference type="Proteomes" id="UP000051950">
    <property type="component" value="Unassembled WGS sequence"/>
</dbReference>
<organism evidence="1 2">
    <name type="scientific">Pedobacter ginsenosidimutans</name>
    <dbReference type="NCBI Taxonomy" id="687842"/>
    <lineage>
        <taxon>Bacteria</taxon>
        <taxon>Pseudomonadati</taxon>
        <taxon>Bacteroidota</taxon>
        <taxon>Sphingobacteriia</taxon>
        <taxon>Sphingobacteriales</taxon>
        <taxon>Sphingobacteriaceae</taxon>
        <taxon>Pedobacter</taxon>
    </lineage>
</organism>
<evidence type="ECO:0008006" key="3">
    <source>
        <dbReference type="Google" id="ProtNLM"/>
    </source>
</evidence>
<dbReference type="RefSeq" id="WP_057932258.1">
    <property type="nucleotide sequence ID" value="NZ_LMZQ01000006.1"/>
</dbReference>
<dbReference type="OrthoDB" id="762736at2"/>